<proteinExistence type="predicted"/>
<evidence type="ECO:0000313" key="1">
    <source>
        <dbReference type="EMBL" id="RGC45872.1"/>
    </source>
</evidence>
<dbReference type="RefSeq" id="WP_117540603.1">
    <property type="nucleotide sequence ID" value="NZ_QVFD01000010.1"/>
</dbReference>
<accession>A0A3E2XKG4</accession>
<dbReference type="OrthoDB" id="10001384at2"/>
<reference evidence="1 2" key="1">
    <citation type="submission" date="2018-08" db="EMBL/GenBank/DDBJ databases">
        <title>A genome reference for cultivated species of the human gut microbiota.</title>
        <authorList>
            <person name="Zou Y."/>
            <person name="Xue W."/>
            <person name="Luo G."/>
        </authorList>
    </citation>
    <scope>NUCLEOTIDE SEQUENCE [LARGE SCALE GENOMIC DNA]</scope>
    <source>
        <strain evidence="1 2">AM28-39</strain>
    </source>
</reference>
<evidence type="ECO:0000313" key="2">
    <source>
        <dbReference type="Proteomes" id="UP000261231"/>
    </source>
</evidence>
<dbReference type="EMBL" id="QVFD01000010">
    <property type="protein sequence ID" value="RGC45872.1"/>
    <property type="molecule type" value="Genomic_DNA"/>
</dbReference>
<gene>
    <name evidence="1" type="ORF">DW747_11000</name>
</gene>
<dbReference type="Proteomes" id="UP000261231">
    <property type="component" value="Unassembled WGS sequence"/>
</dbReference>
<organism evidence="1 2">
    <name type="scientific">Coprococcus catus</name>
    <dbReference type="NCBI Taxonomy" id="116085"/>
    <lineage>
        <taxon>Bacteria</taxon>
        <taxon>Bacillati</taxon>
        <taxon>Bacillota</taxon>
        <taxon>Clostridia</taxon>
        <taxon>Lachnospirales</taxon>
        <taxon>Lachnospiraceae</taxon>
        <taxon>Coprococcus</taxon>
    </lineage>
</organism>
<sequence>MWIIIAAIIIFIIFADSDTKPSANKKGNTKTDSRLHCTVNRTGSYSSILNELEQIVFLIAKRCPWMKLHVLVMVSKINASTCSVSFQIEDVSLKRNNITFGSEFQDKGDGSYECMRFETKQATGFTTPEDVKRELLCQFNWSNISTNITELHVFDHGDFTRTPMVTLRFEAQYRD</sequence>
<comment type="caution">
    <text evidence="1">The sequence shown here is derived from an EMBL/GenBank/DDBJ whole genome shotgun (WGS) entry which is preliminary data.</text>
</comment>
<keyword evidence="2" id="KW-1185">Reference proteome</keyword>
<dbReference type="AlphaFoldDB" id="A0A3E2XKG4"/>
<protein>
    <submittedName>
        <fullName evidence="1">Uncharacterized protein</fullName>
    </submittedName>
</protein>
<name>A0A3E2XKG4_9FIRM</name>